<evidence type="ECO:0000256" key="1">
    <source>
        <dbReference type="SAM" id="SignalP"/>
    </source>
</evidence>
<dbReference type="AlphaFoldDB" id="A0A1G8TQB7"/>
<sequence length="135" mass="13916">MIRKTLTVLAGAAFAASLVSMPANASSVPEITEPSGDMSVAAYSDCPAERLCIWTGLNGTGGIGIFRVGDANLGAAPGPSGLNNNAESMRNRTSQRWCHYDGANYTALMAAGGPGGGANILPEFRNRITSLRVCP</sequence>
<dbReference type="EMBL" id="FNET01000002">
    <property type="protein sequence ID" value="SDJ43603.1"/>
    <property type="molecule type" value="Genomic_DNA"/>
</dbReference>
<proteinExistence type="predicted"/>
<reference evidence="3" key="1">
    <citation type="submission" date="2016-10" db="EMBL/GenBank/DDBJ databases">
        <authorList>
            <person name="Varghese N."/>
            <person name="Submissions S."/>
        </authorList>
    </citation>
    <scope>NUCLEOTIDE SEQUENCE [LARGE SCALE GENOMIC DNA]</scope>
    <source>
        <strain evidence="3">DSM 44796</strain>
    </source>
</reference>
<dbReference type="Pfam" id="PF03995">
    <property type="entry name" value="Inhibitor_I36"/>
    <property type="match status" value="1"/>
</dbReference>
<gene>
    <name evidence="2" type="ORF">SAMN04488074_10255</name>
</gene>
<keyword evidence="1" id="KW-0732">Signal</keyword>
<evidence type="ECO:0000313" key="2">
    <source>
        <dbReference type="EMBL" id="SDJ43603.1"/>
    </source>
</evidence>
<name>A0A1G8TQB7_9PSEU</name>
<feature type="chain" id="PRO_5011724435" evidence="1">
    <location>
        <begin position="26"/>
        <end position="135"/>
    </location>
</feature>
<accession>A0A1G8TQB7</accession>
<organism evidence="2 3">
    <name type="scientific">Lentzea albidocapillata subsp. violacea</name>
    <dbReference type="NCBI Taxonomy" id="128104"/>
    <lineage>
        <taxon>Bacteria</taxon>
        <taxon>Bacillati</taxon>
        <taxon>Actinomycetota</taxon>
        <taxon>Actinomycetes</taxon>
        <taxon>Pseudonocardiales</taxon>
        <taxon>Pseudonocardiaceae</taxon>
        <taxon>Lentzea</taxon>
    </lineage>
</organism>
<evidence type="ECO:0000313" key="3">
    <source>
        <dbReference type="Proteomes" id="UP000199682"/>
    </source>
</evidence>
<protein>
    <submittedName>
        <fullName evidence="2">Peptidase inhibitor family I36</fullName>
    </submittedName>
</protein>
<dbReference type="Proteomes" id="UP000199682">
    <property type="component" value="Unassembled WGS sequence"/>
</dbReference>
<dbReference type="RefSeq" id="WP_090004587.1">
    <property type="nucleotide sequence ID" value="NZ_FNET01000002.1"/>
</dbReference>
<feature type="signal peptide" evidence="1">
    <location>
        <begin position="1"/>
        <end position="25"/>
    </location>
</feature>